<dbReference type="OrthoDB" id="5184455at2"/>
<feature type="transmembrane region" description="Helical" evidence="1">
    <location>
        <begin position="167"/>
        <end position="185"/>
    </location>
</feature>
<evidence type="ECO:0000313" key="3">
    <source>
        <dbReference type="Proteomes" id="UP000248889"/>
    </source>
</evidence>
<dbReference type="RefSeq" id="WP_111500025.1">
    <property type="nucleotide sequence ID" value="NZ_QKYN01000029.1"/>
</dbReference>
<feature type="transmembrane region" description="Helical" evidence="1">
    <location>
        <begin position="93"/>
        <end position="115"/>
    </location>
</feature>
<dbReference type="AlphaFoldDB" id="A0A2X0J7M3"/>
<feature type="transmembrane region" description="Helical" evidence="1">
    <location>
        <begin position="23"/>
        <end position="42"/>
    </location>
</feature>
<comment type="caution">
    <text evidence="2">The sequence shown here is derived from an EMBL/GenBank/DDBJ whole genome shotgun (WGS) entry which is preliminary data.</text>
</comment>
<protein>
    <submittedName>
        <fullName evidence="2">M50 family peptidase</fullName>
    </submittedName>
</protein>
<name>A0A2X0J7M3_9ACTN</name>
<dbReference type="EMBL" id="QKYN01000029">
    <property type="protein sequence ID" value="RAG86256.1"/>
    <property type="molecule type" value="Genomic_DNA"/>
</dbReference>
<evidence type="ECO:0000256" key="1">
    <source>
        <dbReference type="SAM" id="Phobius"/>
    </source>
</evidence>
<evidence type="ECO:0000313" key="2">
    <source>
        <dbReference type="EMBL" id="RAG86256.1"/>
    </source>
</evidence>
<dbReference type="InterPro" id="IPR049500">
    <property type="entry name" value="Peptidase_M50B-like"/>
</dbReference>
<feature type="transmembrane region" description="Helical" evidence="1">
    <location>
        <begin position="144"/>
        <end position="161"/>
    </location>
</feature>
<sequence>MQAHSISQVWDQVTGTQAAPGSAVVWAMAAVALLAVGWRAVWQLSRNVVTIAHEGGHALVALLMRRRLHGIRLHSDTSGLTVSSGKPYGPGMVFTAAAGYLTPSLLGLVGAWLLSAGHTTALLWAVVALLLGVLIEVRNAFGVLTVLVTGGLCFAVSWFGGAQLQGAFAYLSVFFLLLGGVRPVVELQTKRARGQARDSDADQLARLTRLPGILWVSLFLVVSLGSLALGARWLLP</sequence>
<dbReference type="Pfam" id="PF13398">
    <property type="entry name" value="Peptidase_M50B"/>
    <property type="match status" value="1"/>
</dbReference>
<keyword evidence="1" id="KW-0472">Membrane</keyword>
<dbReference type="Proteomes" id="UP000248889">
    <property type="component" value="Unassembled WGS sequence"/>
</dbReference>
<accession>A0A2X0J7M3</accession>
<feature type="transmembrane region" description="Helical" evidence="1">
    <location>
        <begin position="121"/>
        <end position="137"/>
    </location>
</feature>
<keyword evidence="1" id="KW-0812">Transmembrane</keyword>
<gene>
    <name evidence="2" type="ORF">DN069_07280</name>
</gene>
<proteinExistence type="predicted"/>
<keyword evidence="1" id="KW-1133">Transmembrane helix</keyword>
<organism evidence="2 3">
    <name type="scientific">Streptacidiphilus pinicola</name>
    <dbReference type="NCBI Taxonomy" id="2219663"/>
    <lineage>
        <taxon>Bacteria</taxon>
        <taxon>Bacillati</taxon>
        <taxon>Actinomycetota</taxon>
        <taxon>Actinomycetes</taxon>
        <taxon>Kitasatosporales</taxon>
        <taxon>Streptomycetaceae</taxon>
        <taxon>Streptacidiphilus</taxon>
    </lineage>
</organism>
<reference evidence="2 3" key="1">
    <citation type="submission" date="2018-06" db="EMBL/GenBank/DDBJ databases">
        <title>Streptacidiphilus pinicola sp. nov., isolated from pine grove soil.</title>
        <authorList>
            <person name="Roh S.G."/>
            <person name="Park S."/>
            <person name="Kim M.-K."/>
            <person name="Yun B.-R."/>
            <person name="Park J."/>
            <person name="Kim M.J."/>
            <person name="Kim Y.S."/>
            <person name="Kim S.B."/>
        </authorList>
    </citation>
    <scope>NUCLEOTIDE SEQUENCE [LARGE SCALE GENOMIC DNA]</scope>
    <source>
        <strain evidence="2 3">MMS16-CNU450</strain>
    </source>
</reference>
<keyword evidence="3" id="KW-1185">Reference proteome</keyword>
<feature type="transmembrane region" description="Helical" evidence="1">
    <location>
        <begin position="213"/>
        <end position="235"/>
    </location>
</feature>